<feature type="transmembrane region" description="Helical" evidence="2">
    <location>
        <begin position="316"/>
        <end position="336"/>
    </location>
</feature>
<evidence type="ECO:0000256" key="1">
    <source>
        <dbReference type="SAM" id="MobiDB-lite"/>
    </source>
</evidence>
<evidence type="ECO:0000256" key="2">
    <source>
        <dbReference type="SAM" id="Phobius"/>
    </source>
</evidence>
<keyword evidence="4" id="KW-1185">Reference proteome</keyword>
<feature type="transmembrane region" description="Helical" evidence="2">
    <location>
        <begin position="12"/>
        <end position="31"/>
    </location>
</feature>
<evidence type="ECO:0000313" key="3">
    <source>
        <dbReference type="EMBL" id="CAL4062344.1"/>
    </source>
</evidence>
<keyword evidence="2" id="KW-0812">Transmembrane</keyword>
<name>A0AAV2PQN9_MEGNR</name>
<dbReference type="EMBL" id="CAXKWB010000829">
    <property type="protein sequence ID" value="CAL4062344.1"/>
    <property type="molecule type" value="Genomic_DNA"/>
</dbReference>
<keyword evidence="2" id="KW-0472">Membrane</keyword>
<proteinExistence type="predicted"/>
<comment type="caution">
    <text evidence="3">The sequence shown here is derived from an EMBL/GenBank/DDBJ whole genome shotgun (WGS) entry which is preliminary data.</text>
</comment>
<protein>
    <submittedName>
        <fullName evidence="3">Uncharacterized protein</fullName>
    </submittedName>
</protein>
<dbReference type="Proteomes" id="UP001497623">
    <property type="component" value="Unassembled WGS sequence"/>
</dbReference>
<feature type="compositionally biased region" description="Polar residues" evidence="1">
    <location>
        <begin position="404"/>
        <end position="429"/>
    </location>
</feature>
<evidence type="ECO:0000313" key="4">
    <source>
        <dbReference type="Proteomes" id="UP001497623"/>
    </source>
</evidence>
<feature type="non-terminal residue" evidence="3">
    <location>
        <position position="445"/>
    </location>
</feature>
<gene>
    <name evidence="3" type="ORF">MNOR_LOCUS2643</name>
</gene>
<accession>A0AAV2PQN9</accession>
<keyword evidence="2" id="KW-1133">Transmembrane helix</keyword>
<organism evidence="3 4">
    <name type="scientific">Meganyctiphanes norvegica</name>
    <name type="common">Northern krill</name>
    <name type="synonym">Thysanopoda norvegica</name>
    <dbReference type="NCBI Taxonomy" id="48144"/>
    <lineage>
        <taxon>Eukaryota</taxon>
        <taxon>Metazoa</taxon>
        <taxon>Ecdysozoa</taxon>
        <taxon>Arthropoda</taxon>
        <taxon>Crustacea</taxon>
        <taxon>Multicrustacea</taxon>
        <taxon>Malacostraca</taxon>
        <taxon>Eumalacostraca</taxon>
        <taxon>Eucarida</taxon>
        <taxon>Euphausiacea</taxon>
        <taxon>Euphausiidae</taxon>
        <taxon>Meganyctiphanes</taxon>
    </lineage>
</organism>
<dbReference type="AlphaFoldDB" id="A0AAV2PQN9"/>
<feature type="region of interest" description="Disordered" evidence="1">
    <location>
        <begin position="387"/>
        <end position="433"/>
    </location>
</feature>
<reference evidence="3 4" key="1">
    <citation type="submission" date="2024-05" db="EMBL/GenBank/DDBJ databases">
        <authorList>
            <person name="Wallberg A."/>
        </authorList>
    </citation>
    <scope>NUCLEOTIDE SEQUENCE [LARGE SCALE GENOMIC DNA]</scope>
</reference>
<sequence length="445" mass="50856">MWKTLSTQQQTPVMLSVYTPIIIAFLMLYVVTPTQARTAQDCMIYRHSPASALTSMTTPSFEETVQMGFRLLPECDKTVWNATATITSIATGRFCEVEFNYNTSKNSYNIIVHTRCDGKEVKEEKWYTEDIVHGDQWTKLFFSVSSGGSMRELYISAQTHRGPEEFGAEANYLTGPFRFKWNTRSLMEFYLNCPHYCPIDNVELKMSEQKTSFYITRSEYFTKVKIYCDILGMGIKEMVLGKDLVPDDGLWHQVLLTEGLRKLELRRDGEIVKEYTTISKKPEIKKMGVTLIGGGLLTWCDRSAFTTPIDTKGATIAAAVLGIIAVLTFFILLHTCHKVRRLKKKGKLDMVKHSNNSSQPLQLDNEENHRPTILSNYKQVSDYNDRSLQNNHHSFEDDTEEQRYSFTSQSADQDFSLTSPSTDHYSSAGYNYDGDIKQYAVRGQP</sequence>